<dbReference type="STRING" id="391595.RLO149_c044250"/>
<gene>
    <name evidence="3" type="ordered locus">RLO149_c044250</name>
</gene>
<dbReference type="InterPro" id="IPR051203">
    <property type="entry name" value="Polysaccharide_Synthase-Rel"/>
</dbReference>
<dbReference type="PANTHER" id="PTHR43318">
    <property type="entry name" value="UDP-N-ACETYLGLUCOSAMINE 4,6-DEHYDRATASE"/>
    <property type="match status" value="1"/>
</dbReference>
<dbReference type="SUPFAM" id="SSF51735">
    <property type="entry name" value="NAD(P)-binding Rossmann-fold domains"/>
    <property type="match status" value="1"/>
</dbReference>
<dbReference type="AlphaFoldDB" id="F7ZJ67"/>
<evidence type="ECO:0000259" key="2">
    <source>
        <dbReference type="Pfam" id="PF02719"/>
    </source>
</evidence>
<dbReference type="KEGG" id="rli:RLO149_c044250"/>
<name>F7ZJ67_ROSLO</name>
<dbReference type="InterPro" id="IPR003869">
    <property type="entry name" value="Polysac_CapD-like"/>
</dbReference>
<dbReference type="RefSeq" id="WP_013964181.1">
    <property type="nucleotide sequence ID" value="NC_015730.1"/>
</dbReference>
<dbReference type="PANTHER" id="PTHR43318:SF1">
    <property type="entry name" value="POLYSACCHARIDE BIOSYNTHESIS PROTEIN EPSC-RELATED"/>
    <property type="match status" value="1"/>
</dbReference>
<organism evidence="3 4">
    <name type="scientific">Roseobacter litoralis (strain ATCC 49566 / DSM 6996 / JCM 21268 / NBRC 15278 / OCh 149)</name>
    <dbReference type="NCBI Taxonomy" id="391595"/>
    <lineage>
        <taxon>Bacteria</taxon>
        <taxon>Pseudomonadati</taxon>
        <taxon>Pseudomonadota</taxon>
        <taxon>Alphaproteobacteria</taxon>
        <taxon>Rhodobacterales</taxon>
        <taxon>Roseobacteraceae</taxon>
        <taxon>Roseobacter</taxon>
    </lineage>
</organism>
<reference evidence="3 4" key="1">
    <citation type="journal article" date="2011" name="BMC Genomics">
        <title>Comparative genome analysis and genome-guided physiological analysis of Roseobacter litoralis.</title>
        <authorList>
            <person name="Kalhoefer D."/>
            <person name="Thole S."/>
            <person name="Voget S."/>
            <person name="Lehmann R."/>
            <person name="Liesegang H."/>
            <person name="Wollher A."/>
            <person name="Daniel R."/>
            <person name="Simon M."/>
            <person name="Brinkhoff T."/>
        </authorList>
    </citation>
    <scope>NUCLEOTIDE SEQUENCE [LARGE SCALE GENOMIC DNA]</scope>
    <source>
        <strain evidence="4">ATCC 49566 / DSM 6996 / JCM 21268 / NBRC 15278 / OCh 149</strain>
    </source>
</reference>
<evidence type="ECO:0000313" key="4">
    <source>
        <dbReference type="Proteomes" id="UP000001353"/>
    </source>
</evidence>
<sequence length="410" mass="44885">MVQRDLSSLATGRELSLFQSDINAKRPEIARIVNGARVLVIGGAGSIGSATVREILGFRPAALHVVDQNENDLAEMIRSLRSSDTLLEIPDLRSLPLDYGSVQFRAFVRNEGPYDLVLNFAAIKHVRSEKDSYSALQMFDTNIVKQARLMALLDATGFRGRYFSVSTDKAANPTSFMGASKRVMEHVMFDAGLASGLGCTITSARFANVAFSNGSLLQSFENRLKQDQPLAAPMQTRRYFVSLKESGQLCLLAATTAPHRHIVVPNLDPETALIDMQQIAEGFLVAKGYAPRQYRDEAQACAAVLADKASGHWPLLLTELSTSGEKPYEEFVAQGESCIDLGYDALSGVAYLPLADPRIMTEVMDSMQKVFENAEHAPVSKETLKALIARAEPAFLQSHKETGLNLDQRV</sequence>
<dbReference type="HOGENOM" id="CLU_684523_0_0_5"/>
<dbReference type="Gene3D" id="3.90.25.40">
    <property type="match status" value="1"/>
</dbReference>
<comment type="similarity">
    <text evidence="1">Belongs to the polysaccharide synthase family.</text>
</comment>
<proteinExistence type="inferred from homology"/>
<dbReference type="Pfam" id="PF02719">
    <property type="entry name" value="Polysacc_synt_2"/>
    <property type="match status" value="1"/>
</dbReference>
<dbReference type="Proteomes" id="UP000001353">
    <property type="component" value="Chromosome"/>
</dbReference>
<dbReference type="eggNOG" id="COG1086">
    <property type="taxonomic scope" value="Bacteria"/>
</dbReference>
<protein>
    <submittedName>
        <fullName evidence="3">NAD dependent epimerase / dehydratase-like protein</fullName>
    </submittedName>
</protein>
<keyword evidence="4" id="KW-1185">Reference proteome</keyword>
<dbReference type="InterPro" id="IPR036291">
    <property type="entry name" value="NAD(P)-bd_dom_sf"/>
</dbReference>
<evidence type="ECO:0000256" key="1">
    <source>
        <dbReference type="ARBA" id="ARBA00007430"/>
    </source>
</evidence>
<feature type="domain" description="Polysaccharide biosynthesis protein CapD-like" evidence="2">
    <location>
        <begin position="38"/>
        <end position="278"/>
    </location>
</feature>
<evidence type="ECO:0000313" key="3">
    <source>
        <dbReference type="EMBL" id="AEI96312.1"/>
    </source>
</evidence>
<accession>F7ZJ67</accession>
<dbReference type="EMBL" id="CP002623">
    <property type="protein sequence ID" value="AEI96312.1"/>
    <property type="molecule type" value="Genomic_DNA"/>
</dbReference>
<dbReference type="Gene3D" id="3.40.50.720">
    <property type="entry name" value="NAD(P)-binding Rossmann-like Domain"/>
    <property type="match status" value="1"/>
</dbReference>